<protein>
    <submittedName>
        <fullName evidence="2">Uncharacterized protein</fullName>
    </submittedName>
</protein>
<dbReference type="EMBL" id="BMNT01000001">
    <property type="protein sequence ID" value="GGK62939.1"/>
    <property type="molecule type" value="Genomic_DNA"/>
</dbReference>
<accession>A0A917QQ90</accession>
<evidence type="ECO:0000313" key="2">
    <source>
        <dbReference type="EMBL" id="GGK62939.1"/>
    </source>
</evidence>
<feature type="region of interest" description="Disordered" evidence="1">
    <location>
        <begin position="55"/>
        <end position="74"/>
    </location>
</feature>
<dbReference type="Proteomes" id="UP000645217">
    <property type="component" value="Unassembled WGS sequence"/>
</dbReference>
<feature type="compositionally biased region" description="Pro residues" evidence="1">
    <location>
        <begin position="56"/>
        <end position="71"/>
    </location>
</feature>
<reference evidence="2" key="2">
    <citation type="submission" date="2020-09" db="EMBL/GenBank/DDBJ databases">
        <authorList>
            <person name="Sun Q."/>
            <person name="Ohkuma M."/>
        </authorList>
    </citation>
    <scope>NUCLEOTIDE SEQUENCE</scope>
    <source>
        <strain evidence="2">JCM 13064</strain>
    </source>
</reference>
<organism evidence="2 3">
    <name type="scientific">Sphaerisporangium melleum</name>
    <dbReference type="NCBI Taxonomy" id="321316"/>
    <lineage>
        <taxon>Bacteria</taxon>
        <taxon>Bacillati</taxon>
        <taxon>Actinomycetota</taxon>
        <taxon>Actinomycetes</taxon>
        <taxon>Streptosporangiales</taxon>
        <taxon>Streptosporangiaceae</taxon>
        <taxon>Sphaerisporangium</taxon>
    </lineage>
</organism>
<feature type="region of interest" description="Disordered" evidence="1">
    <location>
        <begin position="269"/>
        <end position="317"/>
    </location>
</feature>
<dbReference type="InterPro" id="IPR027417">
    <property type="entry name" value="P-loop_NTPase"/>
</dbReference>
<dbReference type="SUPFAM" id="SSF52540">
    <property type="entry name" value="P-loop containing nucleoside triphosphate hydrolases"/>
    <property type="match status" value="1"/>
</dbReference>
<evidence type="ECO:0000313" key="3">
    <source>
        <dbReference type="Proteomes" id="UP000645217"/>
    </source>
</evidence>
<proteinExistence type="predicted"/>
<gene>
    <name evidence="2" type="ORF">GCM10007964_02620</name>
</gene>
<keyword evidence="3" id="KW-1185">Reference proteome</keyword>
<name>A0A917QQ90_9ACTN</name>
<feature type="compositionally biased region" description="Basic and acidic residues" evidence="1">
    <location>
        <begin position="269"/>
        <end position="292"/>
    </location>
</feature>
<dbReference type="SUPFAM" id="SSF55729">
    <property type="entry name" value="Acyl-CoA N-acyltransferases (Nat)"/>
    <property type="match status" value="1"/>
</dbReference>
<comment type="caution">
    <text evidence="2">The sequence shown here is derived from an EMBL/GenBank/DDBJ whole genome shotgun (WGS) entry which is preliminary data.</text>
</comment>
<evidence type="ECO:0000256" key="1">
    <source>
        <dbReference type="SAM" id="MobiDB-lite"/>
    </source>
</evidence>
<sequence>MVAGDDGSRSRLLEALARAERSGDPVAVVNLCGPLGMGKSRLLATLSARVVDLSATPPPGSVRSPSPPPESGLPAFAPSAAVPLPLGTGAADGLGTAAAATGDARPGAGGLLVFDGVDRDVTASAVRRLTGTLPPGTGVLVAGRRPLASRPGWAERPVETVRLGPWSRDAVRDLAWVQGVRDPAELDLITDLSGGVPLVADRLRRALAAGVTADAVGALADAVAGELIRRLATETTGDGGAGALPVVAAVGGADADLLAALVGERPWEKTPYRRGRPSGERDRPDQDARPDDSGLPDDSDRPGGSVPRKGFDRPEVSGGAAEFDRLAGLSVVLAEAHGLVVAEPYRTIFELAYRWRHPVTARRVLVAGAAHRRRQIGGTEDPHLRAKLADQVLRLSAPPHIRQAFYPRMPSPLRVRLATAADEDAIVRLTHRWREMETLDRRRTDRMLELWMTSPGSRFHLVVDADDRPLCMANLTRAGAGGASVLEPLLQQHAAALAGDVRDARHRGLTVPEPGQDDDGRGWDDGTAEGVLVGMMVTAERHPAARAAMLRHILTTAMASGGVIVSTPWPPYQRLSAHLGLRRIGDTHEDFFRCGRRSEVYARTFGRSEIPAWLRRLERDPAARAGAGLGGGEVSPGMVRDALSHLTDPRELSAGPLSAIPGLRSPSALVAFLRREIEALASSRSPVDVEAAQILTLYYLRRAGGHDLIAHRLHLSRATYFRRLEHGLRRLTEIVRWRADIPSP</sequence>
<dbReference type="InterPro" id="IPR016181">
    <property type="entry name" value="Acyl_CoA_acyltransferase"/>
</dbReference>
<dbReference type="AlphaFoldDB" id="A0A917QQ90"/>
<reference evidence="2" key="1">
    <citation type="journal article" date="2014" name="Int. J. Syst. Evol. Microbiol.">
        <title>Complete genome sequence of Corynebacterium casei LMG S-19264T (=DSM 44701T), isolated from a smear-ripened cheese.</title>
        <authorList>
            <consortium name="US DOE Joint Genome Institute (JGI-PGF)"/>
            <person name="Walter F."/>
            <person name="Albersmeier A."/>
            <person name="Kalinowski J."/>
            <person name="Ruckert C."/>
        </authorList>
    </citation>
    <scope>NUCLEOTIDE SEQUENCE</scope>
    <source>
        <strain evidence="2">JCM 13064</strain>
    </source>
</reference>